<dbReference type="Proteomes" id="UP000279859">
    <property type="component" value="Unassembled WGS sequence"/>
</dbReference>
<dbReference type="Pfam" id="PF01081">
    <property type="entry name" value="Aldolase"/>
    <property type="match status" value="1"/>
</dbReference>
<dbReference type="PANTHER" id="PTHR30246">
    <property type="entry name" value="2-KETO-3-DEOXY-6-PHOSPHOGLUCONATE ALDOLASE"/>
    <property type="match status" value="1"/>
</dbReference>
<evidence type="ECO:0000256" key="2">
    <source>
        <dbReference type="ARBA" id="ARBA00006906"/>
    </source>
</evidence>
<comment type="caution">
    <text evidence="6">The sequence shown here is derived from an EMBL/GenBank/DDBJ whole genome shotgun (WGS) entry which is preliminary data.</text>
</comment>
<comment type="subunit">
    <text evidence="3">Homotrimer.</text>
</comment>
<evidence type="ECO:0000256" key="4">
    <source>
        <dbReference type="ARBA" id="ARBA00023239"/>
    </source>
</evidence>
<dbReference type="SUPFAM" id="SSF51569">
    <property type="entry name" value="Aldolase"/>
    <property type="match status" value="1"/>
</dbReference>
<dbReference type="InterPro" id="IPR013785">
    <property type="entry name" value="Aldolase_TIM"/>
</dbReference>
<evidence type="ECO:0000313" key="7">
    <source>
        <dbReference type="Proteomes" id="UP000279859"/>
    </source>
</evidence>
<dbReference type="CDD" id="cd00452">
    <property type="entry name" value="KDPG_aldolase"/>
    <property type="match status" value="1"/>
</dbReference>
<organism evidence="6 7">
    <name type="scientific">Cryobacterium tepidiphilum</name>
    <dbReference type="NCBI Taxonomy" id="2486026"/>
    <lineage>
        <taxon>Bacteria</taxon>
        <taxon>Bacillati</taxon>
        <taxon>Actinomycetota</taxon>
        <taxon>Actinomycetes</taxon>
        <taxon>Micrococcales</taxon>
        <taxon>Microbacteriaceae</taxon>
        <taxon>Cryobacterium</taxon>
    </lineage>
</organism>
<evidence type="ECO:0000256" key="3">
    <source>
        <dbReference type="ARBA" id="ARBA00011233"/>
    </source>
</evidence>
<keyword evidence="4" id="KW-0456">Lyase</keyword>
<gene>
    <name evidence="6" type="ORF">EEJ31_02665</name>
</gene>
<dbReference type="OrthoDB" id="9805177at2"/>
<dbReference type="Gene3D" id="3.20.20.70">
    <property type="entry name" value="Aldolase class I"/>
    <property type="match status" value="1"/>
</dbReference>
<accession>A0A3M8LQE1</accession>
<keyword evidence="5" id="KW-0119">Carbohydrate metabolism</keyword>
<dbReference type="AlphaFoldDB" id="A0A3M8LQE1"/>
<proteinExistence type="inferred from homology"/>
<comment type="similarity">
    <text evidence="2">Belongs to the KHG/KDPG aldolase family.</text>
</comment>
<reference evidence="6 7" key="1">
    <citation type="submission" date="2018-11" db="EMBL/GenBank/DDBJ databases">
        <title>Cryobacterium sp. nov., isolated from rhizosphere soil of lettuce.</title>
        <authorList>
            <person name="Wang Y."/>
        </authorList>
    </citation>
    <scope>NUCLEOTIDE SEQUENCE [LARGE SCALE GENOMIC DNA]</scope>
    <source>
        <strain evidence="6 7">NEAU-85</strain>
    </source>
</reference>
<dbReference type="InterPro" id="IPR000887">
    <property type="entry name" value="Aldlse_KDPG_KHG"/>
</dbReference>
<comment type="pathway">
    <text evidence="1">Carbohydrate acid metabolism.</text>
</comment>
<evidence type="ECO:0000256" key="1">
    <source>
        <dbReference type="ARBA" id="ARBA00004761"/>
    </source>
</evidence>
<dbReference type="EMBL" id="RDSR01000003">
    <property type="protein sequence ID" value="RNE66708.1"/>
    <property type="molecule type" value="Genomic_DNA"/>
</dbReference>
<evidence type="ECO:0000313" key="6">
    <source>
        <dbReference type="EMBL" id="RNE66708.1"/>
    </source>
</evidence>
<dbReference type="GO" id="GO:0016829">
    <property type="term" value="F:lyase activity"/>
    <property type="evidence" value="ECO:0007669"/>
    <property type="project" value="UniProtKB-KW"/>
</dbReference>
<name>A0A3M8LQE1_9MICO</name>
<dbReference type="RefSeq" id="WP_123044748.1">
    <property type="nucleotide sequence ID" value="NZ_RDSR01000003.1"/>
</dbReference>
<protein>
    <submittedName>
        <fullName evidence="6">2-dehydro-3-deoxyphosphogluconate aldolase</fullName>
    </submittedName>
</protein>
<evidence type="ECO:0000256" key="5">
    <source>
        <dbReference type="ARBA" id="ARBA00023277"/>
    </source>
</evidence>
<dbReference type="PANTHER" id="PTHR30246:SF1">
    <property type="entry name" value="2-DEHYDRO-3-DEOXY-6-PHOSPHOGALACTONATE ALDOLASE-RELATED"/>
    <property type="match status" value="1"/>
</dbReference>
<keyword evidence="7" id="KW-1185">Reference proteome</keyword>
<sequence length="202" mass="20782">MDTTAFFDEHLSKHPVMGIFRGLSATQTVELCEKAWAAGVQLIEVPIQSDDAIATLRAVIAAGADRGKLVGAGTVTSPALVRAAAEAGARFTVAPDLNEEVAREADRLGVAHLPGVATSTEIGKALGLGLVWQKMFPAAQLGADWAAAQHGPFPEVQFVATGGINAGNAQSFLDAGVRAVAVGSAFADPEQIRRLALLTAAS</sequence>